<feature type="domain" description="NERD" evidence="3">
    <location>
        <begin position="50"/>
        <end position="138"/>
    </location>
</feature>
<gene>
    <name evidence="5" type="ORF">F7D74_13790</name>
</gene>
<feature type="coiled-coil region" evidence="2">
    <location>
        <begin position="272"/>
        <end position="330"/>
    </location>
</feature>
<evidence type="ECO:0000256" key="1">
    <source>
        <dbReference type="ARBA" id="ARBA00034923"/>
    </source>
</evidence>
<protein>
    <recommendedName>
        <fullName evidence="1">DNA 3'-5' helicase II</fullName>
    </recommendedName>
</protein>
<evidence type="ECO:0000259" key="4">
    <source>
        <dbReference type="Pfam" id="PF13538"/>
    </source>
</evidence>
<dbReference type="InterPro" id="IPR027785">
    <property type="entry name" value="UvrD-like_helicase_C"/>
</dbReference>
<evidence type="ECO:0000256" key="2">
    <source>
        <dbReference type="SAM" id="Coils"/>
    </source>
</evidence>
<accession>A0AA90V0M9</accession>
<dbReference type="InterPro" id="IPR027417">
    <property type="entry name" value="P-loop_NTPase"/>
</dbReference>
<dbReference type="Pfam" id="PF08378">
    <property type="entry name" value="NERD"/>
    <property type="match status" value="1"/>
</dbReference>
<dbReference type="Pfam" id="PF13604">
    <property type="entry name" value="AAA_30"/>
    <property type="match status" value="1"/>
</dbReference>
<organism evidence="5 6">
    <name type="scientific">Segatella copri</name>
    <dbReference type="NCBI Taxonomy" id="165179"/>
    <lineage>
        <taxon>Bacteria</taxon>
        <taxon>Pseudomonadati</taxon>
        <taxon>Bacteroidota</taxon>
        <taxon>Bacteroidia</taxon>
        <taxon>Bacteroidales</taxon>
        <taxon>Prevotellaceae</taxon>
        <taxon>Segatella</taxon>
    </lineage>
</organism>
<dbReference type="SUPFAM" id="SSF52540">
    <property type="entry name" value="P-loop containing nucleoside triphosphate hydrolases"/>
    <property type="match status" value="1"/>
</dbReference>
<dbReference type="PANTHER" id="PTHR11070:SF2">
    <property type="entry name" value="ATP-DEPENDENT DNA HELICASE SRS2"/>
    <property type="match status" value="1"/>
</dbReference>
<dbReference type="GO" id="GO:0003677">
    <property type="term" value="F:DNA binding"/>
    <property type="evidence" value="ECO:0007669"/>
    <property type="project" value="InterPro"/>
</dbReference>
<dbReference type="RefSeq" id="WP_153119534.1">
    <property type="nucleotide sequence ID" value="NZ_VZCC01000103.1"/>
</dbReference>
<dbReference type="InterPro" id="IPR000212">
    <property type="entry name" value="DNA_helicase_UvrD/REP"/>
</dbReference>
<feature type="domain" description="UvrD-like helicase C-terminal" evidence="4">
    <location>
        <begin position="629"/>
        <end position="672"/>
    </location>
</feature>
<dbReference type="GO" id="GO:0043138">
    <property type="term" value="F:3'-5' DNA helicase activity"/>
    <property type="evidence" value="ECO:0007669"/>
    <property type="project" value="TreeGrafter"/>
</dbReference>
<sequence length="694" mass="79104">MSLITYEFNKADNAGEISQFRSTLPIMQKHYQGKNEVVLYLSGKLNINGVDIDGLIIKEDAIVLVEFKNYAGEIKAQANGDWFHGSERINGGAKKKDGSSKTVFEQLKINRRALRDGLSRYIKNEDACNNIQALVVFSSISSLKLDEEFKWGANAWVNVSDVEHICEELDTIKARTRSNKSIILTDGDIFDFIRSKGLDERYIITKYSDTNVMPGDLFHEEFAHNGDDFSPNVLLAKEKKDNAKNKETIHEAVDLLQTMMAKMQKMAEEKDIIIQQQQAELLQIKAERLEEANNHVDTSAEQLSVIKEDATQLIEDIKTVENEVDDIVNQPNNIIKEQTSKPKKRFGMKQKILKAFNVDTESMDDDQLDLIGDNIGKSMIVAGCAGSGKSVIAMYKAQQILEAGGDVILIALTKSLNRYMSQGKANTLDKKFFYHWQWIDQGMPSADYIIVDEIQDFDKKEILQFIHAAKICFYFFGDTAQSIYKAFGKMTMTIDQISQMTGVAVSRLYNNYRLPKPVAKITQDYLGLDEKNDKVRDFSESLYLSKENALPVIMSCESKQEQINKIISIINKNKYRNVGILVADNEMVIEIMNSFTSSKFACEFKYNAGYNDSRNKDTLNFKTEHPKLMTYHSAKGLQFETVIIPFYNGARNTDEKKALYVAMTRTYRNLYVLYDGKLQEPLKSVPERLYEKKE</sequence>
<keyword evidence="2" id="KW-0175">Coiled coil</keyword>
<dbReference type="Proteomes" id="UP000421408">
    <property type="component" value="Unassembled WGS sequence"/>
</dbReference>
<comment type="caution">
    <text evidence="5">The sequence shown here is derived from an EMBL/GenBank/DDBJ whole genome shotgun (WGS) entry which is preliminary data.</text>
</comment>
<dbReference type="GO" id="GO:0005524">
    <property type="term" value="F:ATP binding"/>
    <property type="evidence" value="ECO:0007669"/>
    <property type="project" value="InterPro"/>
</dbReference>
<dbReference type="InterPro" id="IPR011528">
    <property type="entry name" value="NERD"/>
</dbReference>
<dbReference type="EMBL" id="VZCC01000103">
    <property type="protein sequence ID" value="MQN85024.1"/>
    <property type="molecule type" value="Genomic_DNA"/>
</dbReference>
<evidence type="ECO:0000313" key="5">
    <source>
        <dbReference type="EMBL" id="MQN85024.1"/>
    </source>
</evidence>
<name>A0AA90V0M9_9BACT</name>
<dbReference type="Pfam" id="PF13538">
    <property type="entry name" value="UvrD_C_2"/>
    <property type="match status" value="1"/>
</dbReference>
<evidence type="ECO:0000259" key="3">
    <source>
        <dbReference type="Pfam" id="PF08378"/>
    </source>
</evidence>
<dbReference type="AlphaFoldDB" id="A0AA90V0M9"/>
<proteinExistence type="predicted"/>
<dbReference type="PANTHER" id="PTHR11070">
    <property type="entry name" value="UVRD / RECB / PCRA DNA HELICASE FAMILY MEMBER"/>
    <property type="match status" value="1"/>
</dbReference>
<evidence type="ECO:0000313" key="6">
    <source>
        <dbReference type="Proteomes" id="UP000421408"/>
    </source>
</evidence>
<dbReference type="GO" id="GO:0000725">
    <property type="term" value="P:recombinational repair"/>
    <property type="evidence" value="ECO:0007669"/>
    <property type="project" value="TreeGrafter"/>
</dbReference>
<reference evidence="6" key="1">
    <citation type="submission" date="2019-09" db="EMBL/GenBank/DDBJ databases">
        <title>Distinct polysaccharide growth profiles of human intestinal Prevotella copri isolates.</title>
        <authorList>
            <person name="Fehlner-Peach H."/>
            <person name="Magnabosco C."/>
            <person name="Raghavan V."/>
            <person name="Scher J.U."/>
            <person name="Tett A."/>
            <person name="Cox L.M."/>
            <person name="Gottsegen C."/>
            <person name="Watters A."/>
            <person name="Wiltshire- Gordon J.D."/>
            <person name="Segata N."/>
            <person name="Bonneau R."/>
            <person name="Littman D.R."/>
        </authorList>
    </citation>
    <scope>NUCLEOTIDE SEQUENCE [LARGE SCALE GENOMIC DNA]</scope>
    <source>
        <strain evidence="6">iAA108</strain>
    </source>
</reference>
<dbReference type="Gene3D" id="3.40.50.300">
    <property type="entry name" value="P-loop containing nucleotide triphosphate hydrolases"/>
    <property type="match status" value="2"/>
</dbReference>